<reference evidence="6 7" key="1">
    <citation type="journal article" date="2023" name="Commun. Biol.">
        <title>Reorganization of the ancestral sex-determining regions during the evolution of trioecy in Pleodorina starrii.</title>
        <authorList>
            <person name="Takahashi K."/>
            <person name="Suzuki S."/>
            <person name="Kawai-Toyooka H."/>
            <person name="Yamamoto K."/>
            <person name="Hamaji T."/>
            <person name="Ootsuki R."/>
            <person name="Yamaguchi H."/>
            <person name="Kawachi M."/>
            <person name="Higashiyama T."/>
            <person name="Nozaki H."/>
        </authorList>
    </citation>
    <scope>NUCLEOTIDE SEQUENCE [LARGE SCALE GENOMIC DNA]</scope>
    <source>
        <strain evidence="6 7">NIES-4479</strain>
    </source>
</reference>
<comment type="function">
    <text evidence="4">Component of the eukaryotic translation initiation factor 3 (eIF-3) complex, which is involved in protein synthesis of a specialized repertoire of mRNAs and, together with other initiation factors, stimulates binding of mRNA and methionyl-tRNAi to the 40S ribosome. The eIF-3 complex specifically targets and initiates translation of a subset of mRNAs involved in cell proliferation.</text>
</comment>
<dbReference type="PANTHER" id="PTHR13242:SF0">
    <property type="entry name" value="EUKARYOTIC TRANSLATION INITIATION FACTOR 3 SUBUNIT L"/>
    <property type="match status" value="1"/>
</dbReference>
<evidence type="ECO:0000256" key="2">
    <source>
        <dbReference type="ARBA" id="ARBA00022540"/>
    </source>
</evidence>
<dbReference type="AlphaFoldDB" id="A0A9W6BGC8"/>
<dbReference type="PANTHER" id="PTHR13242">
    <property type="entry name" value="EUKARYOTIC TRANSLATION INITIATION FACTOR 3"/>
    <property type="match status" value="1"/>
</dbReference>
<evidence type="ECO:0000256" key="4">
    <source>
        <dbReference type="HAMAP-Rule" id="MF_03011"/>
    </source>
</evidence>
<comment type="subcellular location">
    <subcellularLocation>
        <location evidence="4">Cytoplasm</location>
    </subcellularLocation>
</comment>
<protein>
    <recommendedName>
        <fullName evidence="4">Eukaryotic translation initiation factor 3 subunit L</fullName>
        <shortName evidence="4">eIF3l</shortName>
    </recommendedName>
</protein>
<dbReference type="EMBL" id="BRXU01000004">
    <property type="protein sequence ID" value="GLC51716.1"/>
    <property type="molecule type" value="Genomic_DNA"/>
</dbReference>
<dbReference type="GO" id="GO:0016282">
    <property type="term" value="C:eukaryotic 43S preinitiation complex"/>
    <property type="evidence" value="ECO:0007669"/>
    <property type="project" value="UniProtKB-UniRule"/>
</dbReference>
<comment type="caution">
    <text evidence="6">The sequence shown here is derived from an EMBL/GenBank/DDBJ whole genome shotgun (WGS) entry which is preliminary data.</text>
</comment>
<feature type="domain" description="PCI" evidence="5">
    <location>
        <begin position="284"/>
        <end position="471"/>
    </location>
</feature>
<dbReference type="GO" id="GO:0001732">
    <property type="term" value="P:formation of cytoplasmic translation initiation complex"/>
    <property type="evidence" value="ECO:0007669"/>
    <property type="project" value="UniProtKB-UniRule"/>
</dbReference>
<dbReference type="GO" id="GO:0005852">
    <property type="term" value="C:eukaryotic translation initiation factor 3 complex"/>
    <property type="evidence" value="ECO:0007669"/>
    <property type="project" value="UniProtKB-UniRule"/>
</dbReference>
<proteinExistence type="inferred from homology"/>
<comment type="similarity">
    <text evidence="4">Belongs to the eIF-3 subunit L family.</text>
</comment>
<sequence length="532" mass="61340">MAYRGGYDDGYEGFFQVPDYVKQWAYFFYRHIRERNIPEIESMYEVSFLKLSDRFYKAAPWPEVKYIAEVVDQDHVFCLLYKEMYFRHLYARCQPTLRDRCDSWDNYCDLFGLLLTSNVNMQLPNIWLWDMVDEFLYQFQSFCQYRGKVQSMSPEEIENLKKCEVKKVWNTIEVLNILQALVDKSGIVAELEGDGGARLCELKGYYPQSSNVLRMLGYFSLTGLMRVHCLVGDYYTALKAVYPLNLHERTHLFTPCILGAHITLFYYGGFSYLMQRRYLDAARCFNAVLLHIYRVKGEYRSSPQFEQILKKNEQMYQLLAICLALCPAAAKSLDENVLMQLRERHSENMAAMGRGDIDVYDSLFRDACPKFVTSTPPAYDQATTNTNQLAFRAQLNSFLLEVRSQQTLPQLKQYLLLYSSISLTRLAALMDCDEAALRQQLLCLKNKQRQLKWDGGKDMTAGTWTVASDLEFHIDVDPESGSEMVMVSDTQQVATYAPFLAHHISRFEDIIRDLSLPPPVAAAAAAPAAARA</sequence>
<evidence type="ECO:0000256" key="3">
    <source>
        <dbReference type="ARBA" id="ARBA00022917"/>
    </source>
</evidence>
<evidence type="ECO:0000313" key="6">
    <source>
        <dbReference type="EMBL" id="GLC51716.1"/>
    </source>
</evidence>
<dbReference type="GO" id="GO:0033290">
    <property type="term" value="C:eukaryotic 48S preinitiation complex"/>
    <property type="evidence" value="ECO:0007669"/>
    <property type="project" value="UniProtKB-UniRule"/>
</dbReference>
<dbReference type="Proteomes" id="UP001165080">
    <property type="component" value="Unassembled WGS sequence"/>
</dbReference>
<evidence type="ECO:0000256" key="1">
    <source>
        <dbReference type="ARBA" id="ARBA00022490"/>
    </source>
</evidence>
<keyword evidence="1 4" id="KW-0963">Cytoplasm</keyword>
<keyword evidence="7" id="KW-1185">Reference proteome</keyword>
<dbReference type="HAMAP" id="MF_03011">
    <property type="entry name" value="eIF3l"/>
    <property type="match status" value="1"/>
</dbReference>
<accession>A0A9W6BGC8</accession>
<name>A0A9W6BGC8_9CHLO</name>
<dbReference type="Pfam" id="PF10255">
    <property type="entry name" value="Paf67"/>
    <property type="match status" value="1"/>
</dbReference>
<dbReference type="InterPro" id="IPR000717">
    <property type="entry name" value="PCI_dom"/>
</dbReference>
<comment type="subunit">
    <text evidence="4">Component of the eukaryotic translation initiation factor 3 (eIF-3) complex.</text>
</comment>
<keyword evidence="2 4" id="KW-0396">Initiation factor</keyword>
<organism evidence="6 7">
    <name type="scientific">Pleodorina starrii</name>
    <dbReference type="NCBI Taxonomy" id="330485"/>
    <lineage>
        <taxon>Eukaryota</taxon>
        <taxon>Viridiplantae</taxon>
        <taxon>Chlorophyta</taxon>
        <taxon>core chlorophytes</taxon>
        <taxon>Chlorophyceae</taxon>
        <taxon>CS clade</taxon>
        <taxon>Chlamydomonadales</taxon>
        <taxon>Volvocaceae</taxon>
        <taxon>Pleodorina</taxon>
    </lineage>
</organism>
<evidence type="ECO:0000313" key="7">
    <source>
        <dbReference type="Proteomes" id="UP001165080"/>
    </source>
</evidence>
<keyword evidence="3 4" id="KW-0648">Protein biosynthesis</keyword>
<gene>
    <name evidence="6" type="primary">PLEST005020</name>
    <name evidence="6" type="ORF">PLESTB_000532200</name>
</gene>
<dbReference type="InterPro" id="IPR019382">
    <property type="entry name" value="eIF3l"/>
</dbReference>
<dbReference type="PROSITE" id="PS50250">
    <property type="entry name" value="PCI"/>
    <property type="match status" value="1"/>
</dbReference>
<evidence type="ECO:0000259" key="5">
    <source>
        <dbReference type="PROSITE" id="PS50250"/>
    </source>
</evidence>
<dbReference type="OrthoDB" id="15082at2759"/>
<dbReference type="GO" id="GO:0003743">
    <property type="term" value="F:translation initiation factor activity"/>
    <property type="evidence" value="ECO:0007669"/>
    <property type="project" value="UniProtKB-UniRule"/>
</dbReference>